<keyword evidence="2" id="KW-0378">Hydrolase</keyword>
<dbReference type="SUPFAM" id="SSF53474">
    <property type="entry name" value="alpha/beta-Hydrolases"/>
    <property type="match status" value="1"/>
</dbReference>
<dbReference type="PANTHER" id="PTHR10272:SF0">
    <property type="entry name" value="PLATELET-ACTIVATING FACTOR ACETYLHYDROLASE"/>
    <property type="match status" value="1"/>
</dbReference>
<dbReference type="EMBL" id="AP028212">
    <property type="protein sequence ID" value="BEI87480.1"/>
    <property type="molecule type" value="Genomic_DNA"/>
</dbReference>
<dbReference type="AlphaFoldDB" id="A0AA48I5L8"/>
<evidence type="ECO:0000256" key="4">
    <source>
        <dbReference type="ARBA" id="ARBA00023098"/>
    </source>
</evidence>
<dbReference type="InterPro" id="IPR029058">
    <property type="entry name" value="AB_hydrolase_fold"/>
</dbReference>
<keyword evidence="4" id="KW-0443">Lipid metabolism</keyword>
<gene>
    <name evidence="6" type="ORF">CcaverHIS019_0101980</name>
</gene>
<dbReference type="EC" id="3.1.1.47" evidence="1"/>
<evidence type="ECO:0000256" key="3">
    <source>
        <dbReference type="ARBA" id="ARBA00022963"/>
    </source>
</evidence>
<evidence type="ECO:0000256" key="1">
    <source>
        <dbReference type="ARBA" id="ARBA00013201"/>
    </source>
</evidence>
<dbReference type="Pfam" id="PF03403">
    <property type="entry name" value="PAF-AH_p_II"/>
    <property type="match status" value="1"/>
</dbReference>
<dbReference type="RefSeq" id="XP_060452746.1">
    <property type="nucleotide sequence ID" value="XM_060597655.1"/>
</dbReference>
<dbReference type="Gene3D" id="3.40.50.1820">
    <property type="entry name" value="alpha/beta hydrolase"/>
    <property type="match status" value="1"/>
</dbReference>
<evidence type="ECO:0000256" key="5">
    <source>
        <dbReference type="SAM" id="MobiDB-lite"/>
    </source>
</evidence>
<feature type="compositionally biased region" description="Low complexity" evidence="5">
    <location>
        <begin position="193"/>
        <end position="207"/>
    </location>
</feature>
<keyword evidence="3" id="KW-0442">Lipid degradation</keyword>
<sequence length="455" mass="49033">MPLLPYIPVISSTLPPPTGPYGVGYAVVHAPAQIWYRPSPVFKDSSPRAGEPALRIIGSTFAIYYPTDTRGGRAQWIPDPVGGVLAGYGRYFGAGEWLLPIVSGAASRYQVPVSPNAPLRPTDKPYPLVIFSHGICGTLTTYSQWAANLASEGYVVLAIEHADGSGPYVVLPDGDGELPLTIMRELEWDDSPDSNPTPTSSSPSSTASSIFLGLSGLGKVKRGKAEADLRALQLDQRVREVYAAHAAFSNPSNWKVDGLDEAKRPKWTASFAEQVDSSRPALAGHSFGASTVFRALEAPPDDYKPLDVSAALALDHWWEPFAPLGDRPPIVDPPPILAINSQEYTLASQWPFILEDCQKAQASLVTIIGTNHESFCDFPVIVTASLATDMKYLKTIHQLSLALLKGSLDDKLGTPDGGKFPRTCFGKMAGRRGEVVTHLRGNKVQESQTADTPKQ</sequence>
<evidence type="ECO:0000256" key="2">
    <source>
        <dbReference type="ARBA" id="ARBA00022801"/>
    </source>
</evidence>
<evidence type="ECO:0000313" key="6">
    <source>
        <dbReference type="EMBL" id="BEI87480.1"/>
    </source>
</evidence>
<dbReference type="KEGG" id="ccac:CcaHIS019_0101980"/>
<dbReference type="PANTHER" id="PTHR10272">
    <property type="entry name" value="PLATELET-ACTIVATING FACTOR ACETYLHYDROLASE"/>
    <property type="match status" value="1"/>
</dbReference>
<dbReference type="GO" id="GO:0016042">
    <property type="term" value="P:lipid catabolic process"/>
    <property type="evidence" value="ECO:0007669"/>
    <property type="project" value="UniProtKB-KW"/>
</dbReference>
<reference evidence="6" key="1">
    <citation type="journal article" date="2023" name="BMC Genomics">
        <title>Chromosome-level genome assemblies of Cutaneotrichosporon spp. (Trichosporonales, Basidiomycota) reveal imbalanced evolution between nucleotide sequences and chromosome synteny.</title>
        <authorList>
            <person name="Kobayashi Y."/>
            <person name="Kayamori A."/>
            <person name="Aoki K."/>
            <person name="Shiwa Y."/>
            <person name="Matsutani M."/>
            <person name="Fujita N."/>
            <person name="Sugita T."/>
            <person name="Iwasaki W."/>
            <person name="Tanaka N."/>
            <person name="Takashima M."/>
        </authorList>
    </citation>
    <scope>NUCLEOTIDE SEQUENCE</scope>
    <source>
        <strain evidence="6">HIS019</strain>
    </source>
</reference>
<accession>A0AA48I5L8</accession>
<proteinExistence type="predicted"/>
<feature type="region of interest" description="Disordered" evidence="5">
    <location>
        <begin position="188"/>
        <end position="207"/>
    </location>
</feature>
<dbReference type="GO" id="GO:0003847">
    <property type="term" value="F:1-alkyl-2-acetylglycerophosphocholine esterase activity"/>
    <property type="evidence" value="ECO:0007669"/>
    <property type="project" value="UniProtKB-EC"/>
</dbReference>
<dbReference type="Proteomes" id="UP001233271">
    <property type="component" value="Chromosome 1"/>
</dbReference>
<keyword evidence="7" id="KW-1185">Reference proteome</keyword>
<name>A0AA48I5L8_9TREE</name>
<organism evidence="6 7">
    <name type="scientific">Cutaneotrichosporon cavernicola</name>
    <dbReference type="NCBI Taxonomy" id="279322"/>
    <lineage>
        <taxon>Eukaryota</taxon>
        <taxon>Fungi</taxon>
        <taxon>Dikarya</taxon>
        <taxon>Basidiomycota</taxon>
        <taxon>Agaricomycotina</taxon>
        <taxon>Tremellomycetes</taxon>
        <taxon>Trichosporonales</taxon>
        <taxon>Trichosporonaceae</taxon>
        <taxon>Cutaneotrichosporon</taxon>
    </lineage>
</organism>
<evidence type="ECO:0000313" key="7">
    <source>
        <dbReference type="Proteomes" id="UP001233271"/>
    </source>
</evidence>
<dbReference type="GeneID" id="85491351"/>
<protein>
    <recommendedName>
        <fullName evidence="1">1-alkyl-2-acetylglycerophosphocholine esterase</fullName>
        <ecNumber evidence="1">3.1.1.47</ecNumber>
    </recommendedName>
</protein>